<dbReference type="InterPro" id="IPR022998">
    <property type="entry name" value="ThiamineP_synth_TenI"/>
</dbReference>
<dbReference type="GO" id="GO:0008972">
    <property type="term" value="F:phosphomethylpyrimidine kinase activity"/>
    <property type="evidence" value="ECO:0007669"/>
    <property type="project" value="InterPro"/>
</dbReference>
<feature type="domain" description="Thiamine phosphate synthase/TenI" evidence="15">
    <location>
        <begin position="700"/>
        <end position="880"/>
    </location>
</feature>
<dbReference type="InterPro" id="IPR023214">
    <property type="entry name" value="HAD_sf"/>
</dbReference>
<dbReference type="InterPro" id="IPR034291">
    <property type="entry name" value="TMP_synthase"/>
</dbReference>
<keyword evidence="6" id="KW-0547">Nucleotide-binding</keyword>
<dbReference type="SUPFAM" id="SSF51391">
    <property type="entry name" value="Thiamin phosphate synthase"/>
    <property type="match status" value="1"/>
</dbReference>
<evidence type="ECO:0000256" key="14">
    <source>
        <dbReference type="ARBA" id="ARBA00047883"/>
    </source>
</evidence>
<dbReference type="EC" id="2.5.1.3" evidence="3"/>
<keyword evidence="7" id="KW-0418">Kinase</keyword>
<keyword evidence="5" id="KW-0479">Metal-binding</keyword>
<evidence type="ECO:0000256" key="1">
    <source>
        <dbReference type="ARBA" id="ARBA00001946"/>
    </source>
</evidence>
<gene>
    <name evidence="17" type="ORF">OSTQU699_LOCUS8143</name>
</gene>
<dbReference type="CDD" id="cd01169">
    <property type="entry name" value="HMPP_kinase"/>
    <property type="match status" value="1"/>
</dbReference>
<proteinExistence type="inferred from homology"/>
<dbReference type="GO" id="GO:0005524">
    <property type="term" value="F:ATP binding"/>
    <property type="evidence" value="ECO:0007669"/>
    <property type="project" value="UniProtKB-KW"/>
</dbReference>
<evidence type="ECO:0000256" key="5">
    <source>
        <dbReference type="ARBA" id="ARBA00022723"/>
    </source>
</evidence>
<evidence type="ECO:0000256" key="12">
    <source>
        <dbReference type="ARBA" id="ARBA00047334"/>
    </source>
</evidence>
<dbReference type="GO" id="GO:0008902">
    <property type="term" value="F:hydroxymethylpyrimidine kinase activity"/>
    <property type="evidence" value="ECO:0007669"/>
    <property type="project" value="TreeGrafter"/>
</dbReference>
<dbReference type="NCBIfam" id="TIGR00693">
    <property type="entry name" value="thiE"/>
    <property type="match status" value="1"/>
</dbReference>
<dbReference type="OrthoDB" id="10028886at2759"/>
<dbReference type="InterPro" id="IPR036412">
    <property type="entry name" value="HAD-like_sf"/>
</dbReference>
<dbReference type="InterPro" id="IPR013749">
    <property type="entry name" value="PM/HMP-P_kinase-1"/>
</dbReference>
<sequence>MKRLVSSALRGTGAPCPLSVASLPRLFSGPSVGVCFWPRRSAVVNDPAHGRHWRTAGQLWKQCRCAVELEVRHFSDHQPASGTAHARNIGVLVVDFDNTLTTGDTTVNLIAAVIAAAGQRLGGTPEEEDRLVQERMQVLRGAAEAYQAALDALIEDLISQFSTAKGKPEFDMGTVRNMCVKLSEHDRYWCQRTIDTGILKGARREDVEEAAVRGVTLWEGCLDVLGRARQKGWGVRVLSQNWSAHLIKSMLGDDAAIPEGKADAARDAILITSNELAYESEITTGDVTRVVECADDKGQVFDNMLLEEMSREGRDPHSLSVYIGDGPGDILPLLAADFGIVFNKNKTMGDILRTLCIEIKPLTEAPMDPKLQGDMPVLYETASWHDISVFLYGPGMNMPAQEPDPPISVPRVLIVAGSDSGGGAGIQADIKTCLMNGAFGCVAVTSLTFQNTQGIEGAHNVPTDAIEAQIDAVLSDIGANAVKTGMLPTAEVVELVARKVAEYKIESLVVDPVLVSTSGQSLAENDVGGAIREALMPLATVVTPNVPEAEALLGGRTIRSVDDMEVAARELHEFGPKYVLVKGGHLVSNAQKSSHSGLEVVDVLYDGNTILHLRQPAIMTGNTHGTGCTLASAIASELAKGASPCTAVENAKEYITDVLKSSKGIRTGRGAQQPLNHGSAIVDWGAQVRKPSVQLRDLRLYAVTDSRMNRKRNRSMTEAASLAISGGASIIQLREKAMPTQEFVTMARDVLAAARPRGVKVVINDRVDVALAVDADGVHVGQEDMPAADARRLLGKGKVLGVSAKTVEQAVKAEEDGADYVGAGAVFPTSTKESSVIGLEGLRDICSAVSIPVVAIGGVAADNALSTVLAGCKGVAVVSSLFDVGDPQASGRAILALVNLGLEKG</sequence>
<dbReference type="NCBIfam" id="TIGR00097">
    <property type="entry name" value="HMP-P_kinase"/>
    <property type="match status" value="1"/>
</dbReference>
<evidence type="ECO:0000256" key="13">
    <source>
        <dbReference type="ARBA" id="ARBA00047851"/>
    </source>
</evidence>
<dbReference type="InterPro" id="IPR004399">
    <property type="entry name" value="HMP/HMP-P_kinase_dom"/>
</dbReference>
<evidence type="ECO:0000256" key="8">
    <source>
        <dbReference type="ARBA" id="ARBA00022840"/>
    </source>
</evidence>
<dbReference type="FunFam" id="3.20.20.70:FF:000096">
    <property type="entry name" value="Thiamine-phosphate synthase"/>
    <property type="match status" value="1"/>
</dbReference>
<keyword evidence="18" id="KW-1185">Reference proteome</keyword>
<dbReference type="Gene3D" id="3.40.1190.20">
    <property type="match status" value="1"/>
</dbReference>
<keyword evidence="9" id="KW-0460">Magnesium</keyword>
<protein>
    <recommendedName>
        <fullName evidence="3">thiamine phosphate synthase</fullName>
        <ecNumber evidence="3">2.5.1.3</ecNumber>
    </recommendedName>
</protein>
<dbReference type="InterPro" id="IPR013785">
    <property type="entry name" value="Aldolase_TIM"/>
</dbReference>
<evidence type="ECO:0000259" key="16">
    <source>
        <dbReference type="Pfam" id="PF08543"/>
    </source>
</evidence>
<dbReference type="PANTHER" id="PTHR20858:SF17">
    <property type="entry name" value="HYDROXYMETHYLPYRIMIDINE_PHOSPHOMETHYLPYRIMIDINE KINASE THI20-RELATED"/>
    <property type="match status" value="1"/>
</dbReference>
<keyword evidence="4" id="KW-0808">Transferase</keyword>
<dbReference type="FunFam" id="3.40.1190.20:FF:000003">
    <property type="entry name" value="Phosphomethylpyrimidine kinase ThiD"/>
    <property type="match status" value="1"/>
</dbReference>
<keyword evidence="11" id="KW-0511">Multifunctional enzyme</keyword>
<dbReference type="Pfam" id="PF08543">
    <property type="entry name" value="Phos_pyr_kin"/>
    <property type="match status" value="1"/>
</dbReference>
<feature type="domain" description="Pyridoxamine kinase/Phosphomethylpyrimidine kinase" evidence="16">
    <location>
        <begin position="419"/>
        <end position="670"/>
    </location>
</feature>
<evidence type="ECO:0000256" key="2">
    <source>
        <dbReference type="ARBA" id="ARBA00005165"/>
    </source>
</evidence>
<comment type="catalytic activity">
    <reaction evidence="12">
        <text>4-methyl-5-(2-phosphooxyethyl)-thiazole + 4-amino-2-methyl-5-(diphosphooxymethyl)pyrimidine + H(+) = thiamine phosphate + diphosphate</text>
        <dbReference type="Rhea" id="RHEA:22328"/>
        <dbReference type="ChEBI" id="CHEBI:15378"/>
        <dbReference type="ChEBI" id="CHEBI:33019"/>
        <dbReference type="ChEBI" id="CHEBI:37575"/>
        <dbReference type="ChEBI" id="CHEBI:57841"/>
        <dbReference type="ChEBI" id="CHEBI:58296"/>
        <dbReference type="EC" id="2.5.1.3"/>
    </reaction>
</comment>
<comment type="catalytic activity">
    <reaction evidence="14">
        <text>2-[(2R,5Z)-2-carboxy-4-methylthiazol-5(2H)-ylidene]ethyl phosphate + 4-amino-2-methyl-5-(diphosphooxymethyl)pyrimidine + 2 H(+) = thiamine phosphate + CO2 + diphosphate</text>
        <dbReference type="Rhea" id="RHEA:47844"/>
        <dbReference type="ChEBI" id="CHEBI:15378"/>
        <dbReference type="ChEBI" id="CHEBI:16526"/>
        <dbReference type="ChEBI" id="CHEBI:33019"/>
        <dbReference type="ChEBI" id="CHEBI:37575"/>
        <dbReference type="ChEBI" id="CHEBI:57841"/>
        <dbReference type="ChEBI" id="CHEBI:62899"/>
        <dbReference type="EC" id="2.5.1.3"/>
    </reaction>
</comment>
<dbReference type="Proteomes" id="UP000708148">
    <property type="component" value="Unassembled WGS sequence"/>
</dbReference>
<evidence type="ECO:0000256" key="4">
    <source>
        <dbReference type="ARBA" id="ARBA00022679"/>
    </source>
</evidence>
<organism evidence="17 18">
    <name type="scientific">Ostreobium quekettii</name>
    <dbReference type="NCBI Taxonomy" id="121088"/>
    <lineage>
        <taxon>Eukaryota</taxon>
        <taxon>Viridiplantae</taxon>
        <taxon>Chlorophyta</taxon>
        <taxon>core chlorophytes</taxon>
        <taxon>Ulvophyceae</taxon>
        <taxon>TCBD clade</taxon>
        <taxon>Bryopsidales</taxon>
        <taxon>Ostreobineae</taxon>
        <taxon>Ostreobiaceae</taxon>
        <taxon>Ostreobium</taxon>
    </lineage>
</organism>
<dbReference type="Gene3D" id="3.40.50.1000">
    <property type="entry name" value="HAD superfamily/HAD-like"/>
    <property type="match status" value="1"/>
</dbReference>
<reference evidence="17" key="1">
    <citation type="submission" date="2020-12" db="EMBL/GenBank/DDBJ databases">
        <authorList>
            <person name="Iha C."/>
        </authorList>
    </citation>
    <scope>NUCLEOTIDE SEQUENCE</scope>
</reference>
<keyword evidence="8" id="KW-0067">ATP-binding</keyword>
<evidence type="ECO:0000256" key="10">
    <source>
        <dbReference type="ARBA" id="ARBA00022977"/>
    </source>
</evidence>
<dbReference type="SUPFAM" id="SSF53613">
    <property type="entry name" value="Ribokinase-like"/>
    <property type="match status" value="1"/>
</dbReference>
<evidence type="ECO:0000256" key="9">
    <source>
        <dbReference type="ARBA" id="ARBA00022842"/>
    </source>
</evidence>
<evidence type="ECO:0000313" key="18">
    <source>
        <dbReference type="Proteomes" id="UP000708148"/>
    </source>
</evidence>
<evidence type="ECO:0000259" key="15">
    <source>
        <dbReference type="Pfam" id="PF02581"/>
    </source>
</evidence>
<comment type="cofactor">
    <cofactor evidence="1">
        <name>Mg(2+)</name>
        <dbReference type="ChEBI" id="CHEBI:18420"/>
    </cofactor>
</comment>
<dbReference type="InterPro" id="IPR036206">
    <property type="entry name" value="ThiamineP_synth_sf"/>
</dbReference>
<dbReference type="Pfam" id="PF02581">
    <property type="entry name" value="TMP-TENI"/>
    <property type="match status" value="1"/>
</dbReference>
<name>A0A8S1J6D5_9CHLO</name>
<dbReference type="GO" id="GO:0009228">
    <property type="term" value="P:thiamine biosynthetic process"/>
    <property type="evidence" value="ECO:0007669"/>
    <property type="project" value="UniProtKB-KW"/>
</dbReference>
<dbReference type="AlphaFoldDB" id="A0A8S1J6D5"/>
<dbReference type="PANTHER" id="PTHR20858">
    <property type="entry name" value="PHOSPHOMETHYLPYRIMIDINE KINASE"/>
    <property type="match status" value="1"/>
</dbReference>
<evidence type="ECO:0000256" key="6">
    <source>
        <dbReference type="ARBA" id="ARBA00022741"/>
    </source>
</evidence>
<dbReference type="GO" id="GO:0004789">
    <property type="term" value="F:thiamine-phosphate diphosphorylase activity"/>
    <property type="evidence" value="ECO:0007669"/>
    <property type="project" value="UniProtKB-EC"/>
</dbReference>
<dbReference type="EMBL" id="CAJHUC010001947">
    <property type="protein sequence ID" value="CAD7702786.1"/>
    <property type="molecule type" value="Genomic_DNA"/>
</dbReference>
<keyword evidence="10" id="KW-0784">Thiamine biosynthesis</keyword>
<dbReference type="GO" id="GO:0005829">
    <property type="term" value="C:cytosol"/>
    <property type="evidence" value="ECO:0007669"/>
    <property type="project" value="TreeGrafter"/>
</dbReference>
<accession>A0A8S1J6D5</accession>
<comment type="caution">
    <text evidence="17">The sequence shown here is derived from an EMBL/GenBank/DDBJ whole genome shotgun (WGS) entry which is preliminary data.</text>
</comment>
<dbReference type="CDD" id="cd00564">
    <property type="entry name" value="TMP_TenI"/>
    <property type="match status" value="1"/>
</dbReference>
<dbReference type="InterPro" id="IPR029056">
    <property type="entry name" value="Ribokinase-like"/>
</dbReference>
<dbReference type="Gene3D" id="3.20.20.70">
    <property type="entry name" value="Aldolase class I"/>
    <property type="match status" value="1"/>
</dbReference>
<dbReference type="HAMAP" id="MF_00097">
    <property type="entry name" value="TMP_synthase"/>
    <property type="match status" value="1"/>
</dbReference>
<evidence type="ECO:0000256" key="3">
    <source>
        <dbReference type="ARBA" id="ARBA00012830"/>
    </source>
</evidence>
<evidence type="ECO:0000256" key="11">
    <source>
        <dbReference type="ARBA" id="ARBA00023268"/>
    </source>
</evidence>
<comment type="pathway">
    <text evidence="2">Cofactor biosynthesis; thiamine diphosphate biosynthesis; thiamine phosphate from 4-amino-2-methyl-5-diphosphomethylpyrimidine and 4-methyl-5-(2-phosphoethyl)-thiazole: step 1/1.</text>
</comment>
<comment type="catalytic activity">
    <reaction evidence="13">
        <text>2-(2-carboxy-4-methylthiazol-5-yl)ethyl phosphate + 4-amino-2-methyl-5-(diphosphooxymethyl)pyrimidine + 2 H(+) = thiamine phosphate + CO2 + diphosphate</text>
        <dbReference type="Rhea" id="RHEA:47848"/>
        <dbReference type="ChEBI" id="CHEBI:15378"/>
        <dbReference type="ChEBI" id="CHEBI:16526"/>
        <dbReference type="ChEBI" id="CHEBI:33019"/>
        <dbReference type="ChEBI" id="CHEBI:37575"/>
        <dbReference type="ChEBI" id="CHEBI:57841"/>
        <dbReference type="ChEBI" id="CHEBI:62890"/>
        <dbReference type="EC" id="2.5.1.3"/>
    </reaction>
</comment>
<evidence type="ECO:0000256" key="7">
    <source>
        <dbReference type="ARBA" id="ARBA00022777"/>
    </source>
</evidence>
<evidence type="ECO:0000313" key="17">
    <source>
        <dbReference type="EMBL" id="CAD7702786.1"/>
    </source>
</evidence>
<dbReference type="SUPFAM" id="SSF56784">
    <property type="entry name" value="HAD-like"/>
    <property type="match status" value="1"/>
</dbReference>
<dbReference type="GO" id="GO:0046872">
    <property type="term" value="F:metal ion binding"/>
    <property type="evidence" value="ECO:0007669"/>
    <property type="project" value="UniProtKB-KW"/>
</dbReference>